<feature type="region of interest" description="Disordered" evidence="1">
    <location>
        <begin position="185"/>
        <end position="210"/>
    </location>
</feature>
<feature type="compositionally biased region" description="Polar residues" evidence="1">
    <location>
        <begin position="502"/>
        <end position="513"/>
    </location>
</feature>
<dbReference type="Proteomes" id="UP000005408">
    <property type="component" value="Unassembled WGS sequence"/>
</dbReference>
<dbReference type="AlphaFoldDB" id="A0A8W8NZG5"/>
<reference evidence="3" key="1">
    <citation type="submission" date="2022-08" db="UniProtKB">
        <authorList>
            <consortium name="EnsemblMetazoa"/>
        </authorList>
    </citation>
    <scope>IDENTIFICATION</scope>
    <source>
        <strain evidence="3">05x7-T-G4-1.051#20</strain>
    </source>
</reference>
<feature type="compositionally biased region" description="Polar residues" evidence="1">
    <location>
        <begin position="197"/>
        <end position="210"/>
    </location>
</feature>
<proteinExistence type="predicted"/>
<protein>
    <recommendedName>
        <fullName evidence="5">Antistasin-like domain-containing protein</fullName>
    </recommendedName>
</protein>
<feature type="chain" id="PRO_5036450273" description="Antistasin-like domain-containing protein" evidence="2">
    <location>
        <begin position="19"/>
        <end position="596"/>
    </location>
</feature>
<evidence type="ECO:0000256" key="1">
    <source>
        <dbReference type="SAM" id="MobiDB-lite"/>
    </source>
</evidence>
<feature type="compositionally biased region" description="Low complexity" evidence="1">
    <location>
        <begin position="185"/>
        <end position="196"/>
    </location>
</feature>
<evidence type="ECO:0000256" key="2">
    <source>
        <dbReference type="SAM" id="SignalP"/>
    </source>
</evidence>
<feature type="signal peptide" evidence="2">
    <location>
        <begin position="1"/>
        <end position="18"/>
    </location>
</feature>
<keyword evidence="4" id="KW-1185">Reference proteome</keyword>
<dbReference type="EnsemblMetazoa" id="G7736.1">
    <property type="protein sequence ID" value="G7736.1:cds"/>
    <property type="gene ID" value="G7736"/>
</dbReference>
<dbReference type="OMA" id="ECYICEC"/>
<evidence type="ECO:0008006" key="5">
    <source>
        <dbReference type="Google" id="ProtNLM"/>
    </source>
</evidence>
<evidence type="ECO:0000313" key="3">
    <source>
        <dbReference type="EnsemblMetazoa" id="G7736.1:cds"/>
    </source>
</evidence>
<organism evidence="3 4">
    <name type="scientific">Magallana gigas</name>
    <name type="common">Pacific oyster</name>
    <name type="synonym">Crassostrea gigas</name>
    <dbReference type="NCBI Taxonomy" id="29159"/>
    <lineage>
        <taxon>Eukaryota</taxon>
        <taxon>Metazoa</taxon>
        <taxon>Spiralia</taxon>
        <taxon>Lophotrochozoa</taxon>
        <taxon>Mollusca</taxon>
        <taxon>Bivalvia</taxon>
        <taxon>Autobranchia</taxon>
        <taxon>Pteriomorphia</taxon>
        <taxon>Ostreida</taxon>
        <taxon>Ostreoidea</taxon>
        <taxon>Ostreidae</taxon>
        <taxon>Magallana</taxon>
    </lineage>
</organism>
<evidence type="ECO:0000313" key="4">
    <source>
        <dbReference type="Proteomes" id="UP000005408"/>
    </source>
</evidence>
<name>A0A8W8NZG5_MAGGI</name>
<keyword evidence="2" id="KW-0732">Signal</keyword>
<feature type="region of interest" description="Disordered" evidence="1">
    <location>
        <begin position="502"/>
        <end position="521"/>
    </location>
</feature>
<dbReference type="OrthoDB" id="6215327at2759"/>
<accession>A0A8W8NZG5</accession>
<sequence>MPTFSWMFVFIILSSTEGTTFYKRQIKKCEAVVMCPQFCLKIKDECYICECKKSMNSFMHDAIQQMKHDYDPIYQTGSKFVNLNTGTKDESNKIQEQNPNIRKSPWISMGNFDANTFGGAMMGGVESVSQTGHYLEPDFKEFYKPVAMVLPGRCPEMSYACPGRCWKTDGFSGCFRCECEDKQSTQLPSSSTQTTTFAPSSEQITSNVPTTKPKVTLEQMTKQTVTSSFVTPTQQTASKSVNLQHIKGNIEETTTEMGPPTPTATKEFIPQNLNSHSVDKNINAGEKNTVLEQLNSVLNMSSGMTLTSKFTNGQGSNPSTGSSLVDLTGADLFKILITGIKEHKSLQEVLYSLAAKVNKGHNEESFAGQGHQIEKSEGHIKPEKILLLNSSISDKNVAGSSATGLTSNFQKIVEIRPSDVTTTNKPTESNRGDCLDLGSSCPADCHVTDPVSKCPVCSCEEHQNEIHKSAISCVPLDVRCPSRCITLDSSMCPVCVCTDTQTDQASTQPTPTTSKEHDTTTSSATDSVCRITEKVRNCASSCLKLDDHFCPVCICSDDVIKGTETSNNICPAVERGCPQRCLKFDQNYCAYCFCDT</sequence>